<protein>
    <recommendedName>
        <fullName evidence="4">DUF4360 domain-containing protein</fullName>
    </recommendedName>
</protein>
<feature type="chain" id="PRO_5026122054" description="DUF4360 domain-containing protein" evidence="1">
    <location>
        <begin position="17"/>
        <end position="209"/>
    </location>
</feature>
<evidence type="ECO:0000313" key="3">
    <source>
        <dbReference type="Proteomes" id="UP000799640"/>
    </source>
</evidence>
<evidence type="ECO:0008006" key="4">
    <source>
        <dbReference type="Google" id="ProtNLM"/>
    </source>
</evidence>
<accession>A0A6G1I7P5</accession>
<proteinExistence type="predicted"/>
<evidence type="ECO:0000256" key="1">
    <source>
        <dbReference type="SAM" id="SignalP"/>
    </source>
</evidence>
<dbReference type="OrthoDB" id="152248at2759"/>
<dbReference type="AlphaFoldDB" id="A0A6G1I7P5"/>
<reference evidence="2" key="1">
    <citation type="journal article" date="2020" name="Stud. Mycol.">
        <title>101 Dothideomycetes genomes: a test case for predicting lifestyles and emergence of pathogens.</title>
        <authorList>
            <person name="Haridas S."/>
            <person name="Albert R."/>
            <person name="Binder M."/>
            <person name="Bloem J."/>
            <person name="Labutti K."/>
            <person name="Salamov A."/>
            <person name="Andreopoulos B."/>
            <person name="Baker S."/>
            <person name="Barry K."/>
            <person name="Bills G."/>
            <person name="Bluhm B."/>
            <person name="Cannon C."/>
            <person name="Castanera R."/>
            <person name="Culley D."/>
            <person name="Daum C."/>
            <person name="Ezra D."/>
            <person name="Gonzalez J."/>
            <person name="Henrissat B."/>
            <person name="Kuo A."/>
            <person name="Liang C."/>
            <person name="Lipzen A."/>
            <person name="Lutzoni F."/>
            <person name="Magnuson J."/>
            <person name="Mondo S."/>
            <person name="Nolan M."/>
            <person name="Ohm R."/>
            <person name="Pangilinan J."/>
            <person name="Park H.-J."/>
            <person name="Ramirez L."/>
            <person name="Alfaro M."/>
            <person name="Sun H."/>
            <person name="Tritt A."/>
            <person name="Yoshinaga Y."/>
            <person name="Zwiers L.-H."/>
            <person name="Turgeon B."/>
            <person name="Goodwin S."/>
            <person name="Spatafora J."/>
            <person name="Crous P."/>
            <person name="Grigoriev I."/>
        </authorList>
    </citation>
    <scope>NUCLEOTIDE SEQUENCE</scope>
    <source>
        <strain evidence="2">CBS 262.69</strain>
    </source>
</reference>
<sequence length="209" mass="22777">MKFTTIFASLAALAAAAPLDGAPSDTPRDVRINGVNYGGTGCPQGTVSSSLNSERTVMTLIFDVYAATIGPKAKSRSEARRYCQLNLKVQYPGGYQFSVFKVDTRGYADLEGGVTGEILTTYYFSGESKDAKTRLTINGPQHATYRKSDSLKSESMVWSPCGKEGLINIKTEINLTSRNDNAGGLLTVDSIDAKFEQKFNLQWRSCNKK</sequence>
<keyword evidence="3" id="KW-1185">Reference proteome</keyword>
<dbReference type="PANTHER" id="PTHR38847">
    <property type="match status" value="1"/>
</dbReference>
<gene>
    <name evidence="2" type="ORF">EJ06DRAFT_469510</name>
</gene>
<dbReference type="PANTHER" id="PTHR38847:SF1">
    <property type="entry name" value="PSEUDOURIDINE SYNTHASE RSUA_RLUA-LIKE DOMAIN-CONTAINING PROTEIN"/>
    <property type="match status" value="1"/>
</dbReference>
<dbReference type="EMBL" id="ML996688">
    <property type="protein sequence ID" value="KAF2404089.1"/>
    <property type="molecule type" value="Genomic_DNA"/>
</dbReference>
<keyword evidence="1" id="KW-0732">Signal</keyword>
<dbReference type="InterPro" id="IPR025649">
    <property type="entry name" value="DUF4360"/>
</dbReference>
<evidence type="ECO:0000313" key="2">
    <source>
        <dbReference type="EMBL" id="KAF2404089.1"/>
    </source>
</evidence>
<name>A0A6G1I7P5_9PEZI</name>
<dbReference type="Proteomes" id="UP000799640">
    <property type="component" value="Unassembled WGS sequence"/>
</dbReference>
<dbReference type="Pfam" id="PF14273">
    <property type="entry name" value="DUF4360"/>
    <property type="match status" value="1"/>
</dbReference>
<feature type="signal peptide" evidence="1">
    <location>
        <begin position="1"/>
        <end position="16"/>
    </location>
</feature>
<organism evidence="2 3">
    <name type="scientific">Trichodelitschia bisporula</name>
    <dbReference type="NCBI Taxonomy" id="703511"/>
    <lineage>
        <taxon>Eukaryota</taxon>
        <taxon>Fungi</taxon>
        <taxon>Dikarya</taxon>
        <taxon>Ascomycota</taxon>
        <taxon>Pezizomycotina</taxon>
        <taxon>Dothideomycetes</taxon>
        <taxon>Dothideomycetes incertae sedis</taxon>
        <taxon>Phaeotrichales</taxon>
        <taxon>Phaeotrichaceae</taxon>
        <taxon>Trichodelitschia</taxon>
    </lineage>
</organism>